<evidence type="ECO:0000313" key="5">
    <source>
        <dbReference type="EMBL" id="TDO36638.1"/>
    </source>
</evidence>
<protein>
    <submittedName>
        <fullName evidence="5">Regulatory LuxR family protein</fullName>
    </submittedName>
</protein>
<evidence type="ECO:0000259" key="4">
    <source>
        <dbReference type="PROSITE" id="PS50043"/>
    </source>
</evidence>
<dbReference type="GO" id="GO:0003677">
    <property type="term" value="F:DNA binding"/>
    <property type="evidence" value="ECO:0007669"/>
    <property type="project" value="UniProtKB-KW"/>
</dbReference>
<reference evidence="5 6" key="1">
    <citation type="submission" date="2019-03" db="EMBL/GenBank/DDBJ databases">
        <title>Sequencing the genomes of 1000 actinobacteria strains.</title>
        <authorList>
            <person name="Klenk H.-P."/>
        </authorList>
    </citation>
    <scope>NUCLEOTIDE SEQUENCE [LARGE SCALE GENOMIC DNA]</scope>
    <source>
        <strain evidence="5 6">DSM 43805</strain>
    </source>
</reference>
<keyword evidence="1" id="KW-0805">Transcription regulation</keyword>
<dbReference type="InterPro" id="IPR011990">
    <property type="entry name" value="TPR-like_helical_dom_sf"/>
</dbReference>
<dbReference type="SMART" id="SM00421">
    <property type="entry name" value="HTH_LUXR"/>
    <property type="match status" value="1"/>
</dbReference>
<dbReference type="InterPro" id="IPR000792">
    <property type="entry name" value="Tscrpt_reg_LuxR_C"/>
</dbReference>
<evidence type="ECO:0000256" key="3">
    <source>
        <dbReference type="ARBA" id="ARBA00023163"/>
    </source>
</evidence>
<keyword evidence="3" id="KW-0804">Transcription</keyword>
<evidence type="ECO:0000256" key="1">
    <source>
        <dbReference type="ARBA" id="ARBA00023015"/>
    </source>
</evidence>
<dbReference type="InterPro" id="IPR016032">
    <property type="entry name" value="Sig_transdc_resp-reg_C-effctor"/>
</dbReference>
<dbReference type="PANTHER" id="PTHR44688:SF16">
    <property type="entry name" value="DNA-BINDING TRANSCRIPTIONAL ACTIVATOR DEVR_DOSR"/>
    <property type="match status" value="1"/>
</dbReference>
<sequence length="846" mass="89968">MLYAVLQRLLRPLVHRAGALPPAQRSALPAVLGSVESPRPDRFLVGTATVELLSDSATIVVVDDGHLVDRASLEALAFVARRVNDQPVGLLLAGRSGAVAAGRLEESGFRRHRVEPLSEAAAVAFLHRAHPEAPANVRAQWQRQAGGNPLLLRELPLGRKVEGGLAFGLRPTVTPTLVRRFAAQTFGLPAETLTLLIILAADEGTTLPEVLEAGARLIRRPMEVSALLPALDADVISIDDGRLSFRHPLVRAATYQYASPSDRLQAHRVLSHIATHDPARQAWHAAATLVGPDGPAANSLEDAAHLALRRGTPDAAVSILERAAKLSEDPAECGRRLLDAAELALQLGDHDRVLRLAGMATGCALRPMDRHRVRWLGLVHQPGPVPATVAEEAAHWARRALEQGNQSRGFHLLRQAVEGGLWAGESDRPRRSILAAAEHLPNRERVAVEVLAAPTAGAGALLKLLGENTASAHNVGIAVSGDQPALLGCAATRVGHFSLAVPLLSEAGFVFRAQGLQGRLASTLVEQAWAQIHLGRHAAAYENAAEGIQLAEQAAQPLWASAGKLVVAAVRGARGETGAALAMTDTIEIESSTHQAGGLLARAQAVRAITLMAVARHEPALTALLRLFDPTGAAYDPLLGCWMFGDLAESAGNLGRAAEARALLPAVEEIAEQTGAARARAAICYAKALLSAGDEAEEHFQQALADDSSSEPFGRARRQLAYGEWLRRRRRVAESRLPLSAALAGFEALRLPAWTDRAQREARVAGLRSGMFAEPRSAVLSPADLKIAQLASEGMSNREIGRHLFLSHRTVAAHLYRIFPKLGITSRVQLHAALAELDSLGASATA</sequence>
<dbReference type="PROSITE" id="PS50043">
    <property type="entry name" value="HTH_LUXR_2"/>
    <property type="match status" value="1"/>
</dbReference>
<keyword evidence="6" id="KW-1185">Reference proteome</keyword>
<keyword evidence="2" id="KW-0238">DNA-binding</keyword>
<dbReference type="AlphaFoldDB" id="A0A4V3C785"/>
<accession>A0A4V3C785</accession>
<proteinExistence type="predicted"/>
<dbReference type="PANTHER" id="PTHR44688">
    <property type="entry name" value="DNA-BINDING TRANSCRIPTIONAL ACTIVATOR DEVR_DOSR"/>
    <property type="match status" value="1"/>
</dbReference>
<dbReference type="GO" id="GO:0006355">
    <property type="term" value="P:regulation of DNA-templated transcription"/>
    <property type="evidence" value="ECO:0007669"/>
    <property type="project" value="InterPro"/>
</dbReference>
<gene>
    <name evidence="5" type="ORF">C8E87_0218</name>
</gene>
<organism evidence="5 6">
    <name type="scientific">Paractinoplanes brasiliensis</name>
    <dbReference type="NCBI Taxonomy" id="52695"/>
    <lineage>
        <taxon>Bacteria</taxon>
        <taxon>Bacillati</taxon>
        <taxon>Actinomycetota</taxon>
        <taxon>Actinomycetes</taxon>
        <taxon>Micromonosporales</taxon>
        <taxon>Micromonosporaceae</taxon>
        <taxon>Paractinoplanes</taxon>
    </lineage>
</organism>
<dbReference type="CDD" id="cd06170">
    <property type="entry name" value="LuxR_C_like"/>
    <property type="match status" value="1"/>
</dbReference>
<dbReference type="PRINTS" id="PR00038">
    <property type="entry name" value="HTHLUXR"/>
</dbReference>
<dbReference type="Pfam" id="PF00196">
    <property type="entry name" value="GerE"/>
    <property type="match status" value="1"/>
</dbReference>
<evidence type="ECO:0000313" key="6">
    <source>
        <dbReference type="Proteomes" id="UP000294901"/>
    </source>
</evidence>
<comment type="caution">
    <text evidence="5">The sequence shown here is derived from an EMBL/GenBank/DDBJ whole genome shotgun (WGS) entry which is preliminary data.</text>
</comment>
<dbReference type="Gene3D" id="1.10.10.10">
    <property type="entry name" value="Winged helix-like DNA-binding domain superfamily/Winged helix DNA-binding domain"/>
    <property type="match status" value="1"/>
</dbReference>
<dbReference type="InterPro" id="IPR036388">
    <property type="entry name" value="WH-like_DNA-bd_sf"/>
</dbReference>
<feature type="domain" description="HTH luxR-type" evidence="4">
    <location>
        <begin position="773"/>
        <end position="838"/>
    </location>
</feature>
<evidence type="ECO:0000256" key="2">
    <source>
        <dbReference type="ARBA" id="ARBA00023125"/>
    </source>
</evidence>
<name>A0A4V3C785_9ACTN</name>
<dbReference type="SUPFAM" id="SSF48452">
    <property type="entry name" value="TPR-like"/>
    <property type="match status" value="1"/>
</dbReference>
<dbReference type="Proteomes" id="UP000294901">
    <property type="component" value="Unassembled WGS sequence"/>
</dbReference>
<dbReference type="EMBL" id="SNWR01000001">
    <property type="protein sequence ID" value="TDO36638.1"/>
    <property type="molecule type" value="Genomic_DNA"/>
</dbReference>
<dbReference type="SUPFAM" id="SSF46894">
    <property type="entry name" value="C-terminal effector domain of the bipartite response regulators"/>
    <property type="match status" value="1"/>
</dbReference>
<dbReference type="PROSITE" id="PS00622">
    <property type="entry name" value="HTH_LUXR_1"/>
    <property type="match status" value="1"/>
</dbReference>